<accession>A0A3A9A318</accession>
<evidence type="ECO:0000313" key="4">
    <source>
        <dbReference type="Proteomes" id="UP000280696"/>
    </source>
</evidence>
<dbReference type="Gene3D" id="3.40.50.1820">
    <property type="entry name" value="alpha/beta hydrolase"/>
    <property type="match status" value="1"/>
</dbReference>
<dbReference type="InterPro" id="IPR029058">
    <property type="entry name" value="AB_hydrolase_fold"/>
</dbReference>
<dbReference type="RefSeq" id="WP_120472522.1">
    <property type="nucleotide sequence ID" value="NZ_RAYQ01000072.1"/>
</dbReference>
<proteinExistence type="predicted"/>
<feature type="domain" description="AB hydrolase-1" evidence="2">
    <location>
        <begin position="65"/>
        <end position="165"/>
    </location>
</feature>
<dbReference type="GO" id="GO:0016787">
    <property type="term" value="F:hydrolase activity"/>
    <property type="evidence" value="ECO:0007669"/>
    <property type="project" value="UniProtKB-KW"/>
</dbReference>
<dbReference type="InterPro" id="IPR000073">
    <property type="entry name" value="AB_hydrolase_1"/>
</dbReference>
<reference evidence="3 4" key="1">
    <citation type="submission" date="2018-09" db="EMBL/GenBank/DDBJ databases">
        <title>Murine metabolic-syndrome-specific gut microbial biobank.</title>
        <authorList>
            <person name="Liu C."/>
        </authorList>
    </citation>
    <scope>NUCLEOTIDE SEQUENCE [LARGE SCALE GENOMIC DNA]</scope>
    <source>
        <strain evidence="3 4">0.1xD8-82</strain>
    </source>
</reference>
<keyword evidence="1" id="KW-1133">Transmembrane helix</keyword>
<keyword evidence="4" id="KW-1185">Reference proteome</keyword>
<keyword evidence="1" id="KW-0812">Transmembrane</keyword>
<dbReference type="OrthoDB" id="1817159at2"/>
<dbReference type="EMBL" id="RAYQ01000072">
    <property type="protein sequence ID" value="RKI86082.1"/>
    <property type="molecule type" value="Genomic_DNA"/>
</dbReference>
<dbReference type="AlphaFoldDB" id="A0A3A9A318"/>
<feature type="transmembrane region" description="Helical" evidence="1">
    <location>
        <begin position="7"/>
        <end position="25"/>
    </location>
</feature>
<evidence type="ECO:0000256" key="1">
    <source>
        <dbReference type="SAM" id="Phobius"/>
    </source>
</evidence>
<keyword evidence="3" id="KW-0378">Hydrolase</keyword>
<evidence type="ECO:0000259" key="2">
    <source>
        <dbReference type="Pfam" id="PF00561"/>
    </source>
</evidence>
<gene>
    <name evidence="3" type="ORF">D7V94_22810</name>
</gene>
<protein>
    <submittedName>
        <fullName evidence="3">Alpha/beta hydrolase</fullName>
    </submittedName>
</protein>
<dbReference type="Proteomes" id="UP000280696">
    <property type="component" value="Unassembled WGS sequence"/>
</dbReference>
<dbReference type="PANTHER" id="PTHR43329">
    <property type="entry name" value="EPOXIDE HYDROLASE"/>
    <property type="match status" value="1"/>
</dbReference>
<dbReference type="Pfam" id="PF00561">
    <property type="entry name" value="Abhydrolase_1"/>
    <property type="match status" value="1"/>
</dbReference>
<name>A0A3A9A318_9FIRM</name>
<evidence type="ECO:0000313" key="3">
    <source>
        <dbReference type="EMBL" id="RKI86082.1"/>
    </source>
</evidence>
<keyword evidence="1" id="KW-0472">Membrane</keyword>
<organism evidence="3 4">
    <name type="scientific">Parablautia intestinalis</name>
    <dbReference type="NCBI Taxonomy" id="2320100"/>
    <lineage>
        <taxon>Bacteria</taxon>
        <taxon>Bacillati</taxon>
        <taxon>Bacillota</taxon>
        <taxon>Clostridia</taxon>
        <taxon>Lachnospirales</taxon>
        <taxon>Lachnospiraceae</taxon>
        <taxon>Parablautia</taxon>
    </lineage>
</organism>
<comment type="caution">
    <text evidence="3">The sequence shown here is derived from an EMBL/GenBank/DDBJ whole genome shotgun (WGS) entry which is preliminary data.</text>
</comment>
<dbReference type="SUPFAM" id="SSF53474">
    <property type="entry name" value="alpha/beta-Hydrolases"/>
    <property type="match status" value="1"/>
</dbReference>
<sequence length="316" mass="35537">MRKMKRVVKVIFVVIVAVLMLLLIICINHQIHLKMEKELRLPLGQMVEVDGNNMSIYVEGTGDTTLVFMSGGGTCSPILDFKSLYSLLSNKYQIVVVEKFGYGFSDVVDKKRGIESILADTRAALKAAGIEAPYILCPHSMSGIEALYWAQQYPEEVLAIIGLDMVVPKSYQDYSINMTMLKLSQFASAIGITRLLPGVSDSDAIINGTLSNKEKEIYRAVFYNRTATITMLNEVKSIKENASKVESDNMPQIPMLLFVSNGDGTSWDKETWRSYQREYIANIANSKIIELDCPHYVHDYEYKAISESIIAFLLER</sequence>